<dbReference type="Proteomes" id="UP000516444">
    <property type="component" value="Chromosome"/>
</dbReference>
<protein>
    <submittedName>
        <fullName evidence="5">NUDIX hydrolase</fullName>
    </submittedName>
</protein>
<dbReference type="OrthoDB" id="9814308at2"/>
<dbReference type="InterPro" id="IPR015797">
    <property type="entry name" value="NUDIX_hydrolase-like_dom_sf"/>
</dbReference>
<dbReference type="PROSITE" id="PS51462">
    <property type="entry name" value="NUDIX"/>
    <property type="match status" value="1"/>
</dbReference>
<dbReference type="InterPro" id="IPR020084">
    <property type="entry name" value="NUDIX_hydrolase_CS"/>
</dbReference>
<evidence type="ECO:0000256" key="3">
    <source>
        <dbReference type="RuleBase" id="RU003476"/>
    </source>
</evidence>
<comment type="similarity">
    <text evidence="1 3">Belongs to the Nudix hydrolase family.</text>
</comment>
<name>A0A7G1P577_9ACTN</name>
<dbReference type="Gene3D" id="3.90.79.10">
    <property type="entry name" value="Nucleoside Triphosphate Pyrophosphohydrolase"/>
    <property type="match status" value="1"/>
</dbReference>
<evidence type="ECO:0000256" key="1">
    <source>
        <dbReference type="ARBA" id="ARBA00005582"/>
    </source>
</evidence>
<keyword evidence="6" id="KW-1185">Reference proteome</keyword>
<dbReference type="RefSeq" id="WP_055514933.1">
    <property type="nucleotide sequence ID" value="NZ_AP023440.1"/>
</dbReference>
<dbReference type="PROSITE" id="PS00893">
    <property type="entry name" value="NUDIX_BOX"/>
    <property type="match status" value="1"/>
</dbReference>
<sequence>MDPDLTAPLHGVSVTGIVLRDDGRLLAIKRMDDGTWVPPGGMLETDEGLEHAVVREVLEETGVTVHPLRLTGVYKNITRRTVSIAFLCHVVEGEPHVSDEASDVRWMTPREAHVVMPPLRAIRVSDALDAHGPFVRSY</sequence>
<dbReference type="Pfam" id="PF00293">
    <property type="entry name" value="NUDIX"/>
    <property type="match status" value="1"/>
</dbReference>
<dbReference type="AlphaFoldDB" id="A0A7G1P577"/>
<dbReference type="SUPFAM" id="SSF55811">
    <property type="entry name" value="Nudix"/>
    <property type="match status" value="1"/>
</dbReference>
<dbReference type="PRINTS" id="PR00502">
    <property type="entry name" value="NUDIXFAMILY"/>
</dbReference>
<proteinExistence type="inferred from homology"/>
<evidence type="ECO:0000259" key="4">
    <source>
        <dbReference type="PROSITE" id="PS51462"/>
    </source>
</evidence>
<dbReference type="InterPro" id="IPR020476">
    <property type="entry name" value="Nudix_hydrolase"/>
</dbReference>
<dbReference type="InterPro" id="IPR000086">
    <property type="entry name" value="NUDIX_hydrolase_dom"/>
</dbReference>
<keyword evidence="2 3" id="KW-0378">Hydrolase</keyword>
<gene>
    <name evidence="5" type="ORF">GCM10017557_53670</name>
</gene>
<dbReference type="KEGG" id="sgm:GCM10017557_53670"/>
<dbReference type="EMBL" id="AP023440">
    <property type="protein sequence ID" value="BCL30508.1"/>
    <property type="molecule type" value="Genomic_DNA"/>
</dbReference>
<feature type="domain" description="Nudix hydrolase" evidence="4">
    <location>
        <begin position="8"/>
        <end position="129"/>
    </location>
</feature>
<evidence type="ECO:0000313" key="5">
    <source>
        <dbReference type="EMBL" id="BCL30508.1"/>
    </source>
</evidence>
<organism evidence="5 6">
    <name type="scientific">Streptomyces aurantiacus</name>
    <dbReference type="NCBI Taxonomy" id="47760"/>
    <lineage>
        <taxon>Bacteria</taxon>
        <taxon>Bacillati</taxon>
        <taxon>Actinomycetota</taxon>
        <taxon>Actinomycetes</taxon>
        <taxon>Kitasatosporales</taxon>
        <taxon>Streptomycetaceae</taxon>
        <taxon>Streptomyces</taxon>
        <taxon>Streptomyces aurantiacus group</taxon>
    </lineage>
</organism>
<dbReference type="PANTHER" id="PTHR43736">
    <property type="entry name" value="ADP-RIBOSE PYROPHOSPHATASE"/>
    <property type="match status" value="1"/>
</dbReference>
<dbReference type="PANTHER" id="PTHR43736:SF1">
    <property type="entry name" value="DIHYDRONEOPTERIN TRIPHOSPHATE DIPHOSPHATASE"/>
    <property type="match status" value="1"/>
</dbReference>
<evidence type="ECO:0000313" key="6">
    <source>
        <dbReference type="Proteomes" id="UP000516444"/>
    </source>
</evidence>
<dbReference type="GO" id="GO:0016787">
    <property type="term" value="F:hydrolase activity"/>
    <property type="evidence" value="ECO:0007669"/>
    <property type="project" value="UniProtKB-KW"/>
</dbReference>
<evidence type="ECO:0000256" key="2">
    <source>
        <dbReference type="ARBA" id="ARBA00022801"/>
    </source>
</evidence>
<accession>A0A7G1P577</accession>
<reference evidence="5 6" key="1">
    <citation type="journal article" date="2014" name="Int. J. Syst. Evol. Microbiol.">
        <title>Complete genome sequence of Corynebacterium casei LMG S-19264T (=DSM 44701T), isolated from a smear-ripened cheese.</title>
        <authorList>
            <consortium name="US DOE Joint Genome Institute (JGI-PGF)"/>
            <person name="Walter F."/>
            <person name="Albersmeier A."/>
            <person name="Kalinowski J."/>
            <person name="Ruckert C."/>
        </authorList>
    </citation>
    <scope>NUCLEOTIDE SEQUENCE [LARGE SCALE GENOMIC DNA]</scope>
    <source>
        <strain evidence="5 6">JCM 4677</strain>
    </source>
</reference>